<feature type="compositionally biased region" description="Basic and acidic residues" evidence="14">
    <location>
        <begin position="1013"/>
        <end position="1025"/>
    </location>
</feature>
<dbReference type="SUPFAM" id="SSF56672">
    <property type="entry name" value="DNA/RNA polymerases"/>
    <property type="match status" value="1"/>
</dbReference>
<dbReference type="GO" id="GO:0000724">
    <property type="term" value="P:double-strand break repair via homologous recombination"/>
    <property type="evidence" value="ECO:0007669"/>
    <property type="project" value="TreeGrafter"/>
</dbReference>
<evidence type="ECO:0000256" key="7">
    <source>
        <dbReference type="ARBA" id="ARBA00022833"/>
    </source>
</evidence>
<dbReference type="GO" id="GO:0042276">
    <property type="term" value="P:error-prone translesion synthesis"/>
    <property type="evidence" value="ECO:0007669"/>
    <property type="project" value="TreeGrafter"/>
</dbReference>
<organism evidence="16">
    <name type="scientific">Trypanosoma congolense (strain IL3000)</name>
    <dbReference type="NCBI Taxonomy" id="1068625"/>
    <lineage>
        <taxon>Eukaryota</taxon>
        <taxon>Discoba</taxon>
        <taxon>Euglenozoa</taxon>
        <taxon>Kinetoplastea</taxon>
        <taxon>Metakinetoplastina</taxon>
        <taxon>Trypanosomatida</taxon>
        <taxon>Trypanosomatidae</taxon>
        <taxon>Trypanosoma</taxon>
        <taxon>Nannomonas</taxon>
    </lineage>
</organism>
<dbReference type="Gene3D" id="3.90.1600.10">
    <property type="entry name" value="Palm domain of DNA polymerase"/>
    <property type="match status" value="1"/>
</dbReference>
<feature type="region of interest" description="Disordered" evidence="14">
    <location>
        <begin position="102"/>
        <end position="124"/>
    </location>
</feature>
<proteinExistence type="inferred from homology"/>
<feature type="region of interest" description="Disordered" evidence="14">
    <location>
        <begin position="975"/>
        <end position="1025"/>
    </location>
</feature>
<feature type="compositionally biased region" description="Basic and acidic residues" evidence="14">
    <location>
        <begin position="978"/>
        <end position="997"/>
    </location>
</feature>
<feature type="domain" description="DNA-directed DNA polymerase family B multifunctional" evidence="15">
    <location>
        <begin position="465"/>
        <end position="940"/>
    </location>
</feature>
<name>G0URV3_TRYCI</name>
<keyword evidence="10" id="KW-0411">Iron-sulfur</keyword>
<dbReference type="FunFam" id="1.10.287.690:FF:000002">
    <property type="entry name" value="DNA polymerase zeta"/>
    <property type="match status" value="1"/>
</dbReference>
<dbReference type="InterPro" id="IPR006172">
    <property type="entry name" value="DNA-dir_DNA_pol_B"/>
</dbReference>
<dbReference type="InterPro" id="IPR023211">
    <property type="entry name" value="DNA_pol_palm_dom_sf"/>
</dbReference>
<dbReference type="GO" id="GO:0005634">
    <property type="term" value="C:nucleus"/>
    <property type="evidence" value="ECO:0007669"/>
    <property type="project" value="TreeGrafter"/>
</dbReference>
<dbReference type="Gene3D" id="1.10.132.60">
    <property type="entry name" value="DNA polymerase family B, C-terminal domain"/>
    <property type="match status" value="1"/>
</dbReference>
<keyword evidence="13" id="KW-0238">DNA-binding</keyword>
<keyword evidence="6" id="KW-0227">DNA damage</keyword>
<evidence type="ECO:0000313" key="16">
    <source>
        <dbReference type="EMBL" id="CCC92115.1"/>
    </source>
</evidence>
<accession>G0URV3</accession>
<reference evidence="16" key="1">
    <citation type="journal article" date="2012" name="Proc. Natl. Acad. Sci. U.S.A.">
        <title>Antigenic diversity is generated by distinct evolutionary mechanisms in African trypanosome species.</title>
        <authorList>
            <person name="Jackson A.P."/>
            <person name="Berry A."/>
            <person name="Aslett M."/>
            <person name="Allison H.C."/>
            <person name="Burton P."/>
            <person name="Vavrova-Anderson J."/>
            <person name="Brown R."/>
            <person name="Browne H."/>
            <person name="Corton N."/>
            <person name="Hauser H."/>
            <person name="Gamble J."/>
            <person name="Gilderthorp R."/>
            <person name="Marcello L."/>
            <person name="McQuillan J."/>
            <person name="Otto T.D."/>
            <person name="Quail M.A."/>
            <person name="Sanders M.J."/>
            <person name="van Tonder A."/>
            <person name="Ginger M.L."/>
            <person name="Field M.C."/>
            <person name="Barry J.D."/>
            <person name="Hertz-Fowler C."/>
            <person name="Berriman M."/>
        </authorList>
    </citation>
    <scope>NUCLEOTIDE SEQUENCE</scope>
    <source>
        <strain evidence="16">IL3000</strain>
    </source>
</reference>
<evidence type="ECO:0000256" key="4">
    <source>
        <dbReference type="ARBA" id="ARBA00022695"/>
    </source>
</evidence>
<dbReference type="GO" id="GO:0016035">
    <property type="term" value="C:zeta DNA polymerase complex"/>
    <property type="evidence" value="ECO:0007669"/>
    <property type="project" value="InterPro"/>
</dbReference>
<keyword evidence="7" id="KW-0862">Zinc</keyword>
<keyword evidence="8 13" id="KW-0239">DNA-directed DNA polymerase</keyword>
<feature type="region of interest" description="Disordered" evidence="14">
    <location>
        <begin position="283"/>
        <end position="330"/>
    </location>
</feature>
<evidence type="ECO:0000256" key="11">
    <source>
        <dbReference type="ARBA" id="ARBA00023204"/>
    </source>
</evidence>
<dbReference type="EC" id="2.7.7.7" evidence="13"/>
<keyword evidence="4 13" id="KW-0548">Nucleotidyltransferase</keyword>
<feature type="compositionally biased region" description="Acidic residues" evidence="14">
    <location>
        <begin position="292"/>
        <end position="302"/>
    </location>
</feature>
<keyword evidence="9" id="KW-0408">Iron</keyword>
<evidence type="ECO:0000256" key="9">
    <source>
        <dbReference type="ARBA" id="ARBA00023004"/>
    </source>
</evidence>
<dbReference type="EMBL" id="HE575321">
    <property type="protein sequence ID" value="CCC92115.1"/>
    <property type="molecule type" value="Genomic_DNA"/>
</dbReference>
<comment type="catalytic activity">
    <reaction evidence="12 13">
        <text>DNA(n) + a 2'-deoxyribonucleoside 5'-triphosphate = DNA(n+1) + diphosphate</text>
        <dbReference type="Rhea" id="RHEA:22508"/>
        <dbReference type="Rhea" id="RHEA-COMP:17339"/>
        <dbReference type="Rhea" id="RHEA-COMP:17340"/>
        <dbReference type="ChEBI" id="CHEBI:33019"/>
        <dbReference type="ChEBI" id="CHEBI:61560"/>
        <dbReference type="ChEBI" id="CHEBI:173112"/>
        <dbReference type="EC" id="2.7.7.7"/>
    </reaction>
</comment>
<evidence type="ECO:0000256" key="13">
    <source>
        <dbReference type="RuleBase" id="RU000442"/>
    </source>
</evidence>
<comment type="cofactor">
    <cofactor evidence="1">
        <name>[4Fe-4S] cluster</name>
        <dbReference type="ChEBI" id="CHEBI:49883"/>
    </cofactor>
</comment>
<dbReference type="PANTHER" id="PTHR45812:SF1">
    <property type="entry name" value="DNA POLYMERASE ZETA CATALYTIC SUBUNIT"/>
    <property type="match status" value="1"/>
</dbReference>
<dbReference type="GO" id="GO:0006260">
    <property type="term" value="P:DNA replication"/>
    <property type="evidence" value="ECO:0007669"/>
    <property type="project" value="UniProtKB-KW"/>
</dbReference>
<protein>
    <recommendedName>
        <fullName evidence="13">DNA polymerase</fullName>
        <ecNumber evidence="13">2.7.7.7</ecNumber>
    </recommendedName>
</protein>
<dbReference type="PROSITE" id="PS00116">
    <property type="entry name" value="DNA_POLYMERASE_B"/>
    <property type="match status" value="1"/>
</dbReference>
<dbReference type="InterPro" id="IPR036397">
    <property type="entry name" value="RNaseH_sf"/>
</dbReference>
<dbReference type="SMART" id="SM00486">
    <property type="entry name" value="POLBc"/>
    <property type="match status" value="1"/>
</dbReference>
<dbReference type="GO" id="GO:0051536">
    <property type="term" value="F:iron-sulfur cluster binding"/>
    <property type="evidence" value="ECO:0007669"/>
    <property type="project" value="UniProtKB-KW"/>
</dbReference>
<dbReference type="InterPro" id="IPR006134">
    <property type="entry name" value="DNA-dir_DNA_pol_B_multi_dom"/>
</dbReference>
<dbReference type="CDD" id="cd05534">
    <property type="entry name" value="POLBc_zeta"/>
    <property type="match status" value="1"/>
</dbReference>
<dbReference type="VEuPathDB" id="TriTrypDB:TcIL3000_8_3340"/>
<sequence>MQSSLPLTTSSVECVDKCGDEMFWEFKTRGSWLRPSHIIGDISRNFLWTYNHQRKQVRVSGVTWPSTAPVPLSPPLPPQPKSTASGWPRNSIPFLTHIAKSQDLPRAESEQTAQHGRGSRRAGARNICGSQKDITRIPCTFRIMVLEAFIHRRCGVQHVEEEYLLAVGLGRTASSEESVGVRLLCVASESQVSCAAAHALQRFSGSVELVYVPSERDLLLCVMRELRNYDPDIVMSWEVGRGGVGLFALRYQALLQRSFSNDFSRLTTDDSFLDVGDLGNATGLGQSPGDTINEEPCGDGDENALLSTTSSLQTPSSASPSSESSSFSTCGGATTAKMDAGMPVSGNAAVAGRVTVGDMTRQLSRRFGGNPRAAGRFIIDLSKYLRKALQLPSYTLQMVYLKLFNKTIPFFTDIALTKMYSCGDPGTRHVFLSVLLTRVVAQHRIAQHLQFYSRTSEFARMFGILFNEVVTRGSQYHVEATLYRMAKPMGFTMLSPPASVVHQQPRLQSMPLTMEPRSGFYKDDPVVVLDFRSLYPSIVIAYNICYTTCLGIVGKRNYGRLGVLTSYRQDDSLILSLLDRDESRNAASCTDGDEGDDTSKWSHSVTFAPNGTMFLTRETREGVLPQMLRVLLDTRVDVKAAIERVAKPHGDVYMQQILEKQQLALKMLANTTYGYTAASFTGRMPCADVADAIVMLGRQTLERAIMLINGHPTWKAEVVYGDTDSVFVRLPGRSKEEAFAFGEEIAKEVTAVNPFPVCLQLEKVLKPCLLLVKKRYVGYAYFKPDQKEPQFLDKGIETVRRDQCAATSRLAAKMLHLLFSGADSAVLRRCFYEELSKLQRGDCSPADCIFRRAVKLGRYKSGSELPPAAHLAMQLIDGDVMKVPYWGERVPFVVVKKPESSRLRDRVVHPQRLLSATEHFVIDSEYYIKRNIIPTLERMFYLNGISFTRWYQEMPRRRTYRNYFDLSLSTFSSVSSKRQRDSDKPSPVDARRGEGSGHGDGVAKGINMHTSKGRGDVDAPRGGRSRRADKITLDHFFQPSLCAVCLVNSSKTTSPSPPVCKECLDKPSATMLRVVGRRCRVERRLHLVKTACLRCIGTCGERGGQGFLGGQQADVEDMNFVIPHELAITGSCAGDDRVRGAMSSVGAQAQLRRQPVRNNECWEEDVRCVSIDCHVSFEKKRLESLYPQLISLENFLSLVLSQSSTG</sequence>
<dbReference type="InterPro" id="IPR043502">
    <property type="entry name" value="DNA/RNA_pol_sf"/>
</dbReference>
<dbReference type="PANTHER" id="PTHR45812">
    <property type="entry name" value="DNA POLYMERASE ZETA CATALYTIC SUBUNIT"/>
    <property type="match status" value="1"/>
</dbReference>
<evidence type="ECO:0000256" key="8">
    <source>
        <dbReference type="ARBA" id="ARBA00022932"/>
    </source>
</evidence>
<keyword evidence="3 13" id="KW-0808">Transferase</keyword>
<keyword evidence="13" id="KW-0235">DNA replication</keyword>
<dbReference type="GO" id="GO:0003677">
    <property type="term" value="F:DNA binding"/>
    <property type="evidence" value="ECO:0007669"/>
    <property type="project" value="UniProtKB-KW"/>
</dbReference>
<dbReference type="InterPro" id="IPR030559">
    <property type="entry name" value="PolZ_Rev3"/>
</dbReference>
<evidence type="ECO:0000256" key="3">
    <source>
        <dbReference type="ARBA" id="ARBA00022679"/>
    </source>
</evidence>
<evidence type="ECO:0000256" key="6">
    <source>
        <dbReference type="ARBA" id="ARBA00022763"/>
    </source>
</evidence>
<dbReference type="InterPro" id="IPR042087">
    <property type="entry name" value="DNA_pol_B_thumb"/>
</dbReference>
<dbReference type="InterPro" id="IPR017964">
    <property type="entry name" value="DNA-dir_DNA_pol_B_CS"/>
</dbReference>
<gene>
    <name evidence="16" type="ORF">TCIL3000_8_3340</name>
</gene>
<dbReference type="GO" id="GO:0046872">
    <property type="term" value="F:metal ion binding"/>
    <property type="evidence" value="ECO:0007669"/>
    <property type="project" value="UniProtKB-KW"/>
</dbReference>
<dbReference type="Gene3D" id="1.10.287.690">
    <property type="entry name" value="Helix hairpin bin"/>
    <property type="match status" value="1"/>
</dbReference>
<dbReference type="InterPro" id="IPR012337">
    <property type="entry name" value="RNaseH-like_sf"/>
</dbReference>
<evidence type="ECO:0000256" key="10">
    <source>
        <dbReference type="ARBA" id="ARBA00023014"/>
    </source>
</evidence>
<dbReference type="GO" id="GO:0000166">
    <property type="term" value="F:nucleotide binding"/>
    <property type="evidence" value="ECO:0007669"/>
    <property type="project" value="InterPro"/>
</dbReference>
<keyword evidence="5" id="KW-0479">Metal-binding</keyword>
<keyword evidence="11" id="KW-0234">DNA repair</keyword>
<evidence type="ECO:0000256" key="2">
    <source>
        <dbReference type="ARBA" id="ARBA00005755"/>
    </source>
</evidence>
<dbReference type="Gene3D" id="3.30.420.10">
    <property type="entry name" value="Ribonuclease H-like superfamily/Ribonuclease H"/>
    <property type="match status" value="1"/>
</dbReference>
<evidence type="ECO:0000256" key="12">
    <source>
        <dbReference type="ARBA" id="ARBA00049244"/>
    </source>
</evidence>
<dbReference type="SUPFAM" id="SSF53098">
    <property type="entry name" value="Ribonuclease H-like"/>
    <property type="match status" value="1"/>
</dbReference>
<evidence type="ECO:0000256" key="1">
    <source>
        <dbReference type="ARBA" id="ARBA00001966"/>
    </source>
</evidence>
<evidence type="ECO:0000256" key="5">
    <source>
        <dbReference type="ARBA" id="ARBA00022723"/>
    </source>
</evidence>
<feature type="compositionally biased region" description="Low complexity" evidence="14">
    <location>
        <begin position="307"/>
        <end position="329"/>
    </location>
</feature>
<comment type="similarity">
    <text evidence="2 13">Belongs to the DNA polymerase type-B family.</text>
</comment>
<dbReference type="Pfam" id="PF00136">
    <property type="entry name" value="DNA_pol_B"/>
    <property type="match status" value="1"/>
</dbReference>
<dbReference type="PRINTS" id="PR00106">
    <property type="entry name" value="DNAPOLB"/>
</dbReference>
<evidence type="ECO:0000259" key="15">
    <source>
        <dbReference type="Pfam" id="PF00136"/>
    </source>
</evidence>
<dbReference type="AlphaFoldDB" id="G0URV3"/>
<dbReference type="GO" id="GO:0003887">
    <property type="term" value="F:DNA-directed DNA polymerase activity"/>
    <property type="evidence" value="ECO:0007669"/>
    <property type="project" value="UniProtKB-KW"/>
</dbReference>
<evidence type="ECO:0000256" key="14">
    <source>
        <dbReference type="SAM" id="MobiDB-lite"/>
    </source>
</evidence>